<evidence type="ECO:0000256" key="12">
    <source>
        <dbReference type="SAM" id="SignalP"/>
    </source>
</evidence>
<dbReference type="CDD" id="cd01347">
    <property type="entry name" value="ligand_gated_channel"/>
    <property type="match status" value="1"/>
</dbReference>
<feature type="chain" id="PRO_5043611095" evidence="12">
    <location>
        <begin position="24"/>
        <end position="790"/>
    </location>
</feature>
<dbReference type="InterPro" id="IPR037066">
    <property type="entry name" value="Plug_dom_sf"/>
</dbReference>
<keyword evidence="12" id="KW-0732">Signal</keyword>
<evidence type="ECO:0000313" key="16">
    <source>
        <dbReference type="Proteomes" id="UP001240589"/>
    </source>
</evidence>
<keyword evidence="6 11" id="KW-0798">TonB box</keyword>
<keyword evidence="3 10" id="KW-0813">Transport</keyword>
<evidence type="ECO:0000256" key="8">
    <source>
        <dbReference type="ARBA" id="ARBA00023170"/>
    </source>
</evidence>
<dbReference type="InterPro" id="IPR012910">
    <property type="entry name" value="Plug_dom"/>
</dbReference>
<evidence type="ECO:0000256" key="4">
    <source>
        <dbReference type="ARBA" id="ARBA00022452"/>
    </source>
</evidence>
<proteinExistence type="inferred from homology"/>
<organism evidence="15 16">
    <name type="scientific">Neisseria mucosa</name>
    <dbReference type="NCBI Taxonomy" id="488"/>
    <lineage>
        <taxon>Bacteria</taxon>
        <taxon>Pseudomonadati</taxon>
        <taxon>Pseudomonadota</taxon>
        <taxon>Betaproteobacteria</taxon>
        <taxon>Neisseriales</taxon>
        <taxon>Neisseriaceae</taxon>
        <taxon>Neisseria</taxon>
    </lineage>
</organism>
<keyword evidence="4 10" id="KW-1134">Transmembrane beta strand</keyword>
<dbReference type="RefSeq" id="WP_285045767.1">
    <property type="nucleotide sequence ID" value="NZ_JASOLC010000005.1"/>
</dbReference>
<evidence type="ECO:0000313" key="15">
    <source>
        <dbReference type="EMBL" id="MDK8362107.1"/>
    </source>
</evidence>
<evidence type="ECO:0000256" key="1">
    <source>
        <dbReference type="ARBA" id="ARBA00004571"/>
    </source>
</evidence>
<dbReference type="GO" id="GO:0044718">
    <property type="term" value="P:siderophore transmembrane transport"/>
    <property type="evidence" value="ECO:0007669"/>
    <property type="project" value="TreeGrafter"/>
</dbReference>
<evidence type="ECO:0000256" key="7">
    <source>
        <dbReference type="ARBA" id="ARBA00023136"/>
    </source>
</evidence>
<evidence type="ECO:0000259" key="14">
    <source>
        <dbReference type="Pfam" id="PF07715"/>
    </source>
</evidence>
<keyword evidence="5 10" id="KW-0812">Transmembrane</keyword>
<dbReference type="EMBL" id="JASPBL010000035">
    <property type="protein sequence ID" value="MDK8362107.1"/>
    <property type="molecule type" value="Genomic_DNA"/>
</dbReference>
<dbReference type="InterPro" id="IPR036942">
    <property type="entry name" value="Beta-barrel_TonB_sf"/>
</dbReference>
<evidence type="ECO:0000256" key="9">
    <source>
        <dbReference type="ARBA" id="ARBA00023237"/>
    </source>
</evidence>
<evidence type="ECO:0000259" key="13">
    <source>
        <dbReference type="Pfam" id="PF00593"/>
    </source>
</evidence>
<dbReference type="Gene3D" id="2.170.130.10">
    <property type="entry name" value="TonB-dependent receptor, plug domain"/>
    <property type="match status" value="1"/>
</dbReference>
<sequence>MTSTIFKLSVLNTLLLTAFTTYAQDSKTAAEVSKGELPTVYVTAERQVKQQLGASVITAQDIQRNPVTNDLSEIVSKMPGVNMSSNSPGGERGNKRQIDIRSMGPENTLILIDGKPVTSRNAERYGRSGVRNTRGDSNWVPAEMVEKIEVLRGPAAARYGSGAMGGVVNIVTKGISDEVSGSVGIYADHPQSDKEGATRRANFVLSAPLVKDTLGLRVYGNLNKTQADAFDINDSVKSSRTALSAGREGVRNKDIAGRLQWNITPDQKLIFDTSYSRQGNIYNGDTQSSNVLVAAIQPIAQQLIGRETARLYRQSYTLTHKGKWNWGNTETYLSYDKTVNSRLPEGLLGSTEGAYNATEGFTDSILKNYRFGSRADFSVNNHTVTAGTEANRAKLDDTASMTANMRTYGVIPWLANSGRSGKGAQTEYALYVEDNIALNGGKTFLTPALRWDRHSVSGSAWTPSLNFSHAFNPVWKIKGGIARTYKAPNLYQSQPNYLLINASNGCPIDAPNHWNNPNALTYDSGNGSRTNPYTNNSAQGFDWGRACYFLGNKNIKPETSLNKEIGFEFSQNGYLASLAYFHNDYRNRIVDNGQFIETVNGNYDREIRTDNTPDGTPIYRNYKGTNVYRWGNGARAIISGLEGNLTLPLLDKRLTMTTNFTYMHKNEDRATKNPVSIVPKYTINSTLNWRINDSWDVNASYTRYGRQVTRKHPNRFMDVIYNSGESIVKQYELGSYGIFGLNASYNWQDKITVRAGVNNLFNKKILRTAGTARTYNERGRSYYLSARYSF</sequence>
<evidence type="ECO:0000256" key="5">
    <source>
        <dbReference type="ARBA" id="ARBA00022692"/>
    </source>
</evidence>
<comment type="subcellular location">
    <subcellularLocation>
        <location evidence="1 10">Cell outer membrane</location>
        <topology evidence="1 10">Multi-pass membrane protein</topology>
    </subcellularLocation>
</comment>
<dbReference type="Proteomes" id="UP001240589">
    <property type="component" value="Unassembled WGS sequence"/>
</dbReference>
<comment type="similarity">
    <text evidence="2 10 11">Belongs to the TonB-dependent receptor family.</text>
</comment>
<evidence type="ECO:0000256" key="10">
    <source>
        <dbReference type="PROSITE-ProRule" id="PRU01360"/>
    </source>
</evidence>
<evidence type="ECO:0000256" key="3">
    <source>
        <dbReference type="ARBA" id="ARBA00022448"/>
    </source>
</evidence>
<dbReference type="Pfam" id="PF07715">
    <property type="entry name" value="Plug"/>
    <property type="match status" value="1"/>
</dbReference>
<gene>
    <name evidence="15" type="ORF">QP792_07780</name>
</gene>
<dbReference type="GO" id="GO:0015344">
    <property type="term" value="F:siderophore uptake transmembrane transporter activity"/>
    <property type="evidence" value="ECO:0007669"/>
    <property type="project" value="TreeGrafter"/>
</dbReference>
<accession>A0AAW6ZHE0</accession>
<reference evidence="15" key="1">
    <citation type="submission" date="2023-05" db="EMBL/GenBank/DDBJ databases">
        <title>Genomic Catalog of Human Bladder Bacteria.</title>
        <authorList>
            <person name="Du J."/>
        </authorList>
    </citation>
    <scope>NUCLEOTIDE SEQUENCE</scope>
    <source>
        <strain evidence="15">UMB7974B</strain>
    </source>
</reference>
<protein>
    <submittedName>
        <fullName evidence="15">FepA family TonB-dependent siderophore receptor</fullName>
    </submittedName>
</protein>
<dbReference type="PANTHER" id="PTHR30069">
    <property type="entry name" value="TONB-DEPENDENT OUTER MEMBRANE RECEPTOR"/>
    <property type="match status" value="1"/>
</dbReference>
<feature type="domain" description="TonB-dependent receptor-like beta-barrel" evidence="13">
    <location>
        <begin position="259"/>
        <end position="760"/>
    </location>
</feature>
<dbReference type="AlphaFoldDB" id="A0AAW6ZHE0"/>
<dbReference type="SUPFAM" id="SSF56935">
    <property type="entry name" value="Porins"/>
    <property type="match status" value="1"/>
</dbReference>
<dbReference type="Pfam" id="PF00593">
    <property type="entry name" value="TonB_dep_Rec_b-barrel"/>
    <property type="match status" value="1"/>
</dbReference>
<keyword evidence="9 10" id="KW-0998">Cell outer membrane</keyword>
<evidence type="ECO:0000256" key="2">
    <source>
        <dbReference type="ARBA" id="ARBA00009810"/>
    </source>
</evidence>
<keyword evidence="8 15" id="KW-0675">Receptor</keyword>
<dbReference type="PROSITE" id="PS52016">
    <property type="entry name" value="TONB_DEPENDENT_REC_3"/>
    <property type="match status" value="1"/>
</dbReference>
<dbReference type="Gene3D" id="2.40.170.20">
    <property type="entry name" value="TonB-dependent receptor, beta-barrel domain"/>
    <property type="match status" value="1"/>
</dbReference>
<dbReference type="InterPro" id="IPR000531">
    <property type="entry name" value="Beta-barrel_TonB"/>
</dbReference>
<name>A0AAW6ZHE0_NEIMU</name>
<dbReference type="PANTHER" id="PTHR30069:SF8">
    <property type="entry name" value="TONB-DEPENDENT SIDEROPHORE RECEPTOR PROTEIN"/>
    <property type="match status" value="1"/>
</dbReference>
<feature type="domain" description="TonB-dependent receptor plug" evidence="14">
    <location>
        <begin position="54"/>
        <end position="167"/>
    </location>
</feature>
<dbReference type="NCBIfam" id="NF010051">
    <property type="entry name" value="PRK13528.1"/>
    <property type="match status" value="1"/>
</dbReference>
<evidence type="ECO:0000256" key="6">
    <source>
        <dbReference type="ARBA" id="ARBA00023077"/>
    </source>
</evidence>
<evidence type="ECO:0000256" key="11">
    <source>
        <dbReference type="RuleBase" id="RU003357"/>
    </source>
</evidence>
<comment type="caution">
    <text evidence="15">The sequence shown here is derived from an EMBL/GenBank/DDBJ whole genome shotgun (WGS) entry which is preliminary data.</text>
</comment>
<keyword evidence="7 10" id="KW-0472">Membrane</keyword>
<dbReference type="InterPro" id="IPR039426">
    <property type="entry name" value="TonB-dep_rcpt-like"/>
</dbReference>
<feature type="signal peptide" evidence="12">
    <location>
        <begin position="1"/>
        <end position="23"/>
    </location>
</feature>
<dbReference type="GO" id="GO:0009279">
    <property type="term" value="C:cell outer membrane"/>
    <property type="evidence" value="ECO:0007669"/>
    <property type="project" value="UniProtKB-SubCell"/>
</dbReference>
<dbReference type="NCBIfam" id="NF010048">
    <property type="entry name" value="PRK13524.1"/>
    <property type="match status" value="1"/>
</dbReference>
<dbReference type="InterPro" id="IPR058134">
    <property type="entry name" value="PirA/FepA/PfeA"/>
</dbReference>